<evidence type="ECO:0000256" key="7">
    <source>
        <dbReference type="ARBA" id="ARBA00023049"/>
    </source>
</evidence>
<dbReference type="SUPFAM" id="SSF55166">
    <property type="entry name" value="Hedgehog/DD-peptidase"/>
    <property type="match status" value="1"/>
</dbReference>
<accession>A0A1R4JB41</accession>
<keyword evidence="4" id="KW-0378">Hydrolase</keyword>
<dbReference type="Gene3D" id="3.30.1380.10">
    <property type="match status" value="1"/>
</dbReference>
<feature type="region of interest" description="Disordered" evidence="9">
    <location>
        <begin position="35"/>
        <end position="64"/>
    </location>
</feature>
<dbReference type="EMBL" id="FUKW01000073">
    <property type="protein sequence ID" value="SJN29361.1"/>
    <property type="molecule type" value="Genomic_DNA"/>
</dbReference>
<keyword evidence="5" id="KW-0862">Zinc</keyword>
<dbReference type="GO" id="GO:0008237">
    <property type="term" value="F:metallopeptidase activity"/>
    <property type="evidence" value="ECO:0007669"/>
    <property type="project" value="UniProtKB-KW"/>
</dbReference>
<keyword evidence="10" id="KW-1133">Transmembrane helix</keyword>
<dbReference type="GO" id="GO:0071555">
    <property type="term" value="P:cell wall organization"/>
    <property type="evidence" value="ECO:0007669"/>
    <property type="project" value="UniProtKB-KW"/>
</dbReference>
<protein>
    <recommendedName>
        <fullName evidence="11">SH3b domain-containing protein</fullName>
    </recommendedName>
</protein>
<dbReference type="GO" id="GO:0160237">
    <property type="term" value="F:D-Ala-D-Ala dipeptidase activity"/>
    <property type="evidence" value="ECO:0007669"/>
    <property type="project" value="UniProtKB-EC"/>
</dbReference>
<evidence type="ECO:0000313" key="12">
    <source>
        <dbReference type="EMBL" id="SJN29361.1"/>
    </source>
</evidence>
<dbReference type="Gene3D" id="2.30.30.40">
    <property type="entry name" value="SH3 Domains"/>
    <property type="match status" value="1"/>
</dbReference>
<dbReference type="GO" id="GO:0006508">
    <property type="term" value="P:proteolysis"/>
    <property type="evidence" value="ECO:0007669"/>
    <property type="project" value="UniProtKB-KW"/>
</dbReference>
<keyword evidence="7" id="KW-0482">Metalloprotease</keyword>
<gene>
    <name evidence="12" type="ORF">FM115_04705</name>
</gene>
<evidence type="ECO:0000256" key="9">
    <source>
        <dbReference type="SAM" id="MobiDB-lite"/>
    </source>
</evidence>
<evidence type="ECO:0000256" key="10">
    <source>
        <dbReference type="SAM" id="Phobius"/>
    </source>
</evidence>
<evidence type="ECO:0000256" key="3">
    <source>
        <dbReference type="ARBA" id="ARBA00022723"/>
    </source>
</evidence>
<dbReference type="GO" id="GO:0046872">
    <property type="term" value="F:metal ion binding"/>
    <property type="evidence" value="ECO:0007669"/>
    <property type="project" value="UniProtKB-KW"/>
</dbReference>
<evidence type="ECO:0000256" key="1">
    <source>
        <dbReference type="ARBA" id="ARBA00001362"/>
    </source>
</evidence>
<dbReference type="InterPro" id="IPR010466">
    <property type="entry name" value="DUF1058"/>
</dbReference>
<keyword evidence="8" id="KW-0961">Cell wall biogenesis/degradation</keyword>
<dbReference type="InterPro" id="IPR009045">
    <property type="entry name" value="Zn_M74/Hedgehog-like"/>
</dbReference>
<keyword evidence="10" id="KW-0812">Transmembrane</keyword>
<dbReference type="PROSITE" id="PS51781">
    <property type="entry name" value="SH3B"/>
    <property type="match status" value="1"/>
</dbReference>
<dbReference type="RefSeq" id="WP_087057835.1">
    <property type="nucleotide sequence ID" value="NZ_FUKW01000073.1"/>
</dbReference>
<evidence type="ECO:0000256" key="5">
    <source>
        <dbReference type="ARBA" id="ARBA00022833"/>
    </source>
</evidence>
<dbReference type="InterPro" id="IPR000755">
    <property type="entry name" value="A_A_dipeptidase"/>
</dbReference>
<organism evidence="12 13">
    <name type="scientific">Marinilactibacillus psychrotolerans 42ea</name>
    <dbReference type="NCBI Taxonomy" id="1255609"/>
    <lineage>
        <taxon>Bacteria</taxon>
        <taxon>Bacillati</taxon>
        <taxon>Bacillota</taxon>
        <taxon>Bacilli</taxon>
        <taxon>Lactobacillales</taxon>
        <taxon>Carnobacteriaceae</taxon>
        <taxon>Marinilactibacillus</taxon>
    </lineage>
</organism>
<dbReference type="PANTHER" id="PTHR43126">
    <property type="entry name" value="D-ALANYL-D-ALANINE DIPEPTIDASE"/>
    <property type="match status" value="1"/>
</dbReference>
<evidence type="ECO:0000256" key="8">
    <source>
        <dbReference type="ARBA" id="ARBA00023316"/>
    </source>
</evidence>
<evidence type="ECO:0000256" key="2">
    <source>
        <dbReference type="ARBA" id="ARBA00022670"/>
    </source>
</evidence>
<keyword evidence="2" id="KW-0645">Protease</keyword>
<keyword evidence="10" id="KW-0472">Membrane</keyword>
<feature type="transmembrane region" description="Helical" evidence="10">
    <location>
        <begin position="7"/>
        <end position="24"/>
    </location>
</feature>
<sequence length="408" mass="46573">MRDKKPAIIAVLSVILLVLIVYIIQDVRSDRNQALDEDSVEEELPPVDQSDEENGELTEKPEVETPEFPIWYEEGPFELPITGAGGYTSIELNMYTEPNAQTPIVEKLEAGTPFEIQEEKEEWWLVKTESGNLGWLKHQFALINLPDVVPSIIYDHTNSYNAQFKSSYVDIPELTGQALYEMIDYNNRLDEETYIMPILYQTAKKVYDAQQIALQNGESLIVYETFRPRDVQLLVNEALADLAESNDVVKAGITKEPWSMTWFINTNVSNHQRGVAIDLSLVRVDELSERIVGDYHVPKVLDYTPYEMQTPLHELSINSTMFTKPIASKDQEGWKKMEVSSAVTEPALRLQEYMTEAGFTPLASEWWHFNDVDALNSIGEKAGTGKFRITQSLNRPPKWEEVRTTTTE</sequence>
<keyword evidence="3" id="KW-0479">Metal-binding</keyword>
<dbReference type="Proteomes" id="UP000195611">
    <property type="component" value="Unassembled WGS sequence"/>
</dbReference>
<feature type="compositionally biased region" description="Acidic residues" evidence="9">
    <location>
        <begin position="35"/>
        <end position="56"/>
    </location>
</feature>
<keyword evidence="6" id="KW-0224">Dipeptidase</keyword>
<evidence type="ECO:0000313" key="13">
    <source>
        <dbReference type="Proteomes" id="UP000195611"/>
    </source>
</evidence>
<evidence type="ECO:0000256" key="4">
    <source>
        <dbReference type="ARBA" id="ARBA00022801"/>
    </source>
</evidence>
<evidence type="ECO:0000256" key="6">
    <source>
        <dbReference type="ARBA" id="ARBA00022997"/>
    </source>
</evidence>
<dbReference type="InterPro" id="IPR003646">
    <property type="entry name" value="SH3-like_bac-type"/>
</dbReference>
<reference evidence="12 13" key="1">
    <citation type="submission" date="2017-02" db="EMBL/GenBank/DDBJ databases">
        <authorList>
            <person name="Peterson S.W."/>
        </authorList>
    </citation>
    <scope>NUCLEOTIDE SEQUENCE [LARGE SCALE GENOMIC DNA]</scope>
    <source>
        <strain evidence="12 13">42ea</strain>
    </source>
</reference>
<dbReference type="AlphaFoldDB" id="A0A1R4JB41"/>
<proteinExistence type="predicted"/>
<feature type="domain" description="SH3b" evidence="11">
    <location>
        <begin position="82"/>
        <end position="144"/>
    </location>
</feature>
<evidence type="ECO:0000259" key="11">
    <source>
        <dbReference type="PROSITE" id="PS51781"/>
    </source>
</evidence>
<comment type="catalytic activity">
    <reaction evidence="1">
        <text>D-alanyl-D-alanine + H2O = 2 D-alanine</text>
        <dbReference type="Rhea" id="RHEA:20661"/>
        <dbReference type="ChEBI" id="CHEBI:15377"/>
        <dbReference type="ChEBI" id="CHEBI:57416"/>
        <dbReference type="ChEBI" id="CHEBI:57822"/>
        <dbReference type="EC" id="3.4.13.22"/>
    </reaction>
</comment>
<dbReference type="Pfam" id="PF06347">
    <property type="entry name" value="SH3_4"/>
    <property type="match status" value="1"/>
</dbReference>
<name>A0A1R4JB41_9LACT</name>
<dbReference type="PANTHER" id="PTHR43126:SF1">
    <property type="entry name" value="D-ALANYL-D-ALANINE DIPEPTIDASE"/>
    <property type="match status" value="1"/>
</dbReference>